<gene>
    <name evidence="11" type="ORF">DCF19_13240</name>
</gene>
<comment type="similarity">
    <text evidence="9">Belongs to the MntA antitoxin family.</text>
</comment>
<evidence type="ECO:0000256" key="6">
    <source>
        <dbReference type="ARBA" id="ARBA00022741"/>
    </source>
</evidence>
<proteinExistence type="inferred from homology"/>
<dbReference type="GO" id="GO:0016779">
    <property type="term" value="F:nucleotidyltransferase activity"/>
    <property type="evidence" value="ECO:0007669"/>
    <property type="project" value="UniProtKB-KW"/>
</dbReference>
<reference evidence="11 12" key="1">
    <citation type="submission" date="2018-04" db="EMBL/GenBank/DDBJ databases">
        <authorList>
            <person name="Go L.Y."/>
            <person name="Mitchell J.A."/>
        </authorList>
    </citation>
    <scope>NUCLEOTIDE SEQUENCE [LARGE SCALE GENOMIC DNA]</scope>
    <source>
        <strain evidence="11">ULC066bin1</strain>
    </source>
</reference>
<keyword evidence="5" id="KW-0479">Metal-binding</keyword>
<dbReference type="Gene3D" id="3.30.460.10">
    <property type="entry name" value="Beta Polymerase, domain 2"/>
    <property type="match status" value="1"/>
</dbReference>
<keyword evidence="3" id="KW-0808">Transferase</keyword>
<dbReference type="InterPro" id="IPR043519">
    <property type="entry name" value="NT_sf"/>
</dbReference>
<evidence type="ECO:0000256" key="3">
    <source>
        <dbReference type="ARBA" id="ARBA00022679"/>
    </source>
</evidence>
<comment type="caution">
    <text evidence="11">The sequence shown here is derived from an EMBL/GenBank/DDBJ whole genome shotgun (WGS) entry which is preliminary data.</text>
</comment>
<dbReference type="PANTHER" id="PTHR33571:SF12">
    <property type="entry name" value="BSL3053 PROTEIN"/>
    <property type="match status" value="1"/>
</dbReference>
<evidence type="ECO:0000256" key="2">
    <source>
        <dbReference type="ARBA" id="ARBA00022649"/>
    </source>
</evidence>
<dbReference type="GO" id="GO:0005524">
    <property type="term" value="F:ATP binding"/>
    <property type="evidence" value="ECO:0007669"/>
    <property type="project" value="UniProtKB-KW"/>
</dbReference>
<name>A0A2W4W3Y9_9CYAN</name>
<dbReference type="AlphaFoldDB" id="A0A2W4W3Y9"/>
<dbReference type="Proteomes" id="UP000249467">
    <property type="component" value="Unassembled WGS sequence"/>
</dbReference>
<dbReference type="EMBL" id="QBML01000016">
    <property type="protein sequence ID" value="PZO39874.1"/>
    <property type="molecule type" value="Genomic_DNA"/>
</dbReference>
<dbReference type="PANTHER" id="PTHR33571">
    <property type="entry name" value="SSL8005 PROTEIN"/>
    <property type="match status" value="1"/>
</dbReference>
<keyword evidence="7" id="KW-0067">ATP-binding</keyword>
<evidence type="ECO:0000256" key="9">
    <source>
        <dbReference type="ARBA" id="ARBA00038276"/>
    </source>
</evidence>
<feature type="domain" description="Polymerase nucleotidyl transferase" evidence="10">
    <location>
        <begin position="18"/>
        <end position="99"/>
    </location>
</feature>
<keyword evidence="2" id="KW-1277">Toxin-antitoxin system</keyword>
<evidence type="ECO:0000313" key="12">
    <source>
        <dbReference type="Proteomes" id="UP000249467"/>
    </source>
</evidence>
<dbReference type="CDD" id="cd05403">
    <property type="entry name" value="NT_KNTase_like"/>
    <property type="match status" value="1"/>
</dbReference>
<evidence type="ECO:0000256" key="1">
    <source>
        <dbReference type="ARBA" id="ARBA00001946"/>
    </source>
</evidence>
<dbReference type="GO" id="GO:0046872">
    <property type="term" value="F:metal ion binding"/>
    <property type="evidence" value="ECO:0007669"/>
    <property type="project" value="UniProtKB-KW"/>
</dbReference>
<accession>A0A2W4W3Y9</accession>
<comment type="cofactor">
    <cofactor evidence="1">
        <name>Mg(2+)</name>
        <dbReference type="ChEBI" id="CHEBI:18420"/>
    </cofactor>
</comment>
<reference evidence="11 12" key="2">
    <citation type="submission" date="2018-06" db="EMBL/GenBank/DDBJ databases">
        <title>Metagenomic assembly of (sub)arctic Cyanobacteria and their associated microbiome from non-axenic cultures.</title>
        <authorList>
            <person name="Baurain D."/>
        </authorList>
    </citation>
    <scope>NUCLEOTIDE SEQUENCE [LARGE SCALE GENOMIC DNA]</scope>
    <source>
        <strain evidence="11">ULC066bin1</strain>
    </source>
</reference>
<evidence type="ECO:0000259" key="10">
    <source>
        <dbReference type="Pfam" id="PF01909"/>
    </source>
</evidence>
<keyword evidence="8" id="KW-0460">Magnesium</keyword>
<evidence type="ECO:0000256" key="4">
    <source>
        <dbReference type="ARBA" id="ARBA00022695"/>
    </source>
</evidence>
<dbReference type="InterPro" id="IPR052038">
    <property type="entry name" value="Type-VII_TA_antitoxin"/>
</dbReference>
<dbReference type="Pfam" id="PF01909">
    <property type="entry name" value="NTP_transf_2"/>
    <property type="match status" value="1"/>
</dbReference>
<dbReference type="InterPro" id="IPR002934">
    <property type="entry name" value="Polymerase_NTP_transf_dom"/>
</dbReference>
<evidence type="ECO:0000313" key="11">
    <source>
        <dbReference type="EMBL" id="PZO39874.1"/>
    </source>
</evidence>
<keyword evidence="4" id="KW-0548">Nucleotidyltransferase</keyword>
<keyword evidence="6" id="KW-0547">Nucleotide-binding</keyword>
<sequence length="101" mass="11416">MKPKLGISEILTDKKDLILKIASQHGAYGVRVFGSVARGEATEDSDIDFLVDYDLKKISPWFPVGLIHDLEELLQRKVDVVPANSIHPFIRDRIFQEAVEI</sequence>
<evidence type="ECO:0000256" key="7">
    <source>
        <dbReference type="ARBA" id="ARBA00022840"/>
    </source>
</evidence>
<evidence type="ECO:0000256" key="8">
    <source>
        <dbReference type="ARBA" id="ARBA00022842"/>
    </source>
</evidence>
<evidence type="ECO:0000256" key="5">
    <source>
        <dbReference type="ARBA" id="ARBA00022723"/>
    </source>
</evidence>
<protein>
    <submittedName>
        <fullName evidence="11">DNA polymerase subunit beta</fullName>
    </submittedName>
</protein>
<dbReference type="SUPFAM" id="SSF81301">
    <property type="entry name" value="Nucleotidyltransferase"/>
    <property type="match status" value="1"/>
</dbReference>
<organism evidence="11 12">
    <name type="scientific">Pseudanabaena frigida</name>
    <dbReference type="NCBI Taxonomy" id="945775"/>
    <lineage>
        <taxon>Bacteria</taxon>
        <taxon>Bacillati</taxon>
        <taxon>Cyanobacteriota</taxon>
        <taxon>Cyanophyceae</taxon>
        <taxon>Pseudanabaenales</taxon>
        <taxon>Pseudanabaenaceae</taxon>
        <taxon>Pseudanabaena</taxon>
    </lineage>
</organism>